<evidence type="ECO:0000313" key="2">
    <source>
        <dbReference type="EMBL" id="VDS07556.1"/>
    </source>
</evidence>
<name>A0A3S4EQH8_9RHOB</name>
<keyword evidence="1" id="KW-0812">Transmembrane</keyword>
<accession>A0A3S4EQH8</accession>
<keyword evidence="1" id="KW-0472">Membrane</keyword>
<dbReference type="EMBL" id="UZWE01000021">
    <property type="protein sequence ID" value="VDS07556.1"/>
    <property type="molecule type" value="Genomic_DNA"/>
</dbReference>
<dbReference type="RefSeq" id="WP_126153249.1">
    <property type="nucleotide sequence ID" value="NZ_UZWE01000021.1"/>
</dbReference>
<feature type="transmembrane region" description="Helical" evidence="1">
    <location>
        <begin position="116"/>
        <end position="135"/>
    </location>
</feature>
<evidence type="ECO:0000313" key="3">
    <source>
        <dbReference type="Proteomes" id="UP000270743"/>
    </source>
</evidence>
<organism evidence="2 3">
    <name type="scientific">Paracoccus haematequi</name>
    <dbReference type="NCBI Taxonomy" id="2491866"/>
    <lineage>
        <taxon>Bacteria</taxon>
        <taxon>Pseudomonadati</taxon>
        <taxon>Pseudomonadota</taxon>
        <taxon>Alphaproteobacteria</taxon>
        <taxon>Rhodobacterales</taxon>
        <taxon>Paracoccaceae</taxon>
        <taxon>Paracoccus</taxon>
    </lineage>
</organism>
<sequence length="140" mass="14757">MTDAGIHWFEGLGFRPAVWSPPHRADGVDYPRLIVAPDADVPLAKVDPYAHIPASGYAWGTWIPADAAAAPQIASPSTQVQQVASSIAMPPYWPPQPSYPCRCITPPVDVPPVAPVPVPASGVLLIVALVGLGIIRGRRA</sequence>
<proteinExistence type="predicted"/>
<reference evidence="2 3" key="1">
    <citation type="submission" date="2018-12" db="EMBL/GenBank/DDBJ databases">
        <authorList>
            <person name="Criscuolo A."/>
        </authorList>
    </citation>
    <scope>NUCLEOTIDE SEQUENCE [LARGE SCALE GENOMIC DNA]</scope>
    <source>
        <strain evidence="2">ACIP1116241</strain>
    </source>
</reference>
<evidence type="ECO:0000256" key="1">
    <source>
        <dbReference type="SAM" id="Phobius"/>
    </source>
</evidence>
<gene>
    <name evidence="2" type="ORF">PARHAE_00733</name>
</gene>
<protein>
    <submittedName>
        <fullName evidence="2">Uncharacterized protein</fullName>
    </submittedName>
</protein>
<dbReference type="Proteomes" id="UP000270743">
    <property type="component" value="Unassembled WGS sequence"/>
</dbReference>
<dbReference type="AlphaFoldDB" id="A0A3S4EQH8"/>
<keyword evidence="1" id="KW-1133">Transmembrane helix</keyword>
<keyword evidence="3" id="KW-1185">Reference proteome</keyword>